<gene>
    <name evidence="2" type="ORF">A2318_00210</name>
</gene>
<proteinExistence type="predicted"/>
<accession>A0A1F7WB34</accession>
<dbReference type="AlphaFoldDB" id="A0A1F7WB34"/>
<evidence type="ECO:0000313" key="2">
    <source>
        <dbReference type="EMBL" id="OGL99304.1"/>
    </source>
</evidence>
<organism evidence="2 3">
    <name type="scientific">Candidatus Uhrbacteria bacterium RIFOXYB2_FULL_45_11</name>
    <dbReference type="NCBI Taxonomy" id="1802421"/>
    <lineage>
        <taxon>Bacteria</taxon>
        <taxon>Candidatus Uhriibacteriota</taxon>
    </lineage>
</organism>
<comment type="caution">
    <text evidence="2">The sequence shown here is derived from an EMBL/GenBank/DDBJ whole genome shotgun (WGS) entry which is preliminary data.</text>
</comment>
<feature type="compositionally biased region" description="Basic and acidic residues" evidence="1">
    <location>
        <begin position="18"/>
        <end position="28"/>
    </location>
</feature>
<reference evidence="2 3" key="1">
    <citation type="journal article" date="2016" name="Nat. Commun.">
        <title>Thousands of microbial genomes shed light on interconnected biogeochemical processes in an aquifer system.</title>
        <authorList>
            <person name="Anantharaman K."/>
            <person name="Brown C.T."/>
            <person name="Hug L.A."/>
            <person name="Sharon I."/>
            <person name="Castelle C.J."/>
            <person name="Probst A.J."/>
            <person name="Thomas B.C."/>
            <person name="Singh A."/>
            <person name="Wilkins M.J."/>
            <person name="Karaoz U."/>
            <person name="Brodie E.L."/>
            <person name="Williams K.H."/>
            <person name="Hubbard S.S."/>
            <person name="Banfield J.F."/>
        </authorList>
    </citation>
    <scope>NUCLEOTIDE SEQUENCE [LARGE SCALE GENOMIC DNA]</scope>
</reference>
<feature type="region of interest" description="Disordered" evidence="1">
    <location>
        <begin position="1"/>
        <end position="40"/>
    </location>
</feature>
<evidence type="ECO:0000313" key="3">
    <source>
        <dbReference type="Proteomes" id="UP000177331"/>
    </source>
</evidence>
<name>A0A1F7WB34_9BACT</name>
<dbReference type="EMBL" id="MGFD01000012">
    <property type="protein sequence ID" value="OGL99304.1"/>
    <property type="molecule type" value="Genomic_DNA"/>
</dbReference>
<sequence length="155" mass="17247">MQTQREGVSMSKPCNCGRAEDDPMHEDWCQTNDAPESSRDHLLSSDVQLALKNMSRNKPHWVPISVARALGIQLREPPPETLAQCEIDEESAFVHSAYDPQGALPGACDEEDSYTAILRESPEDHSDMNDDLPSLRETLASNGIEVSGFEELDHR</sequence>
<evidence type="ECO:0000256" key="1">
    <source>
        <dbReference type="SAM" id="MobiDB-lite"/>
    </source>
</evidence>
<protein>
    <submittedName>
        <fullName evidence="2">Uncharacterized protein</fullName>
    </submittedName>
</protein>
<dbReference type="Proteomes" id="UP000177331">
    <property type="component" value="Unassembled WGS sequence"/>
</dbReference>